<dbReference type="EMBL" id="FNQR01000001">
    <property type="protein sequence ID" value="SDZ82876.1"/>
    <property type="molecule type" value="Genomic_DNA"/>
</dbReference>
<dbReference type="Pfam" id="PF10710">
    <property type="entry name" value="DUF2512"/>
    <property type="match status" value="1"/>
</dbReference>
<dbReference type="RefSeq" id="WP_093041582.1">
    <property type="nucleotide sequence ID" value="NZ_FNQR01000001.1"/>
</dbReference>
<feature type="transmembrane region" description="Helical" evidence="1">
    <location>
        <begin position="76"/>
        <end position="95"/>
    </location>
</feature>
<dbReference type="Proteomes" id="UP000198584">
    <property type="component" value="Unassembled WGS sequence"/>
</dbReference>
<feature type="transmembrane region" description="Helical" evidence="1">
    <location>
        <begin position="101"/>
        <end position="122"/>
    </location>
</feature>
<gene>
    <name evidence="2" type="ORF">SAMN05421743_101342</name>
</gene>
<reference evidence="3" key="1">
    <citation type="submission" date="2016-10" db="EMBL/GenBank/DDBJ databases">
        <authorList>
            <person name="Varghese N."/>
            <person name="Submissions S."/>
        </authorList>
    </citation>
    <scope>NUCLEOTIDE SEQUENCE [LARGE SCALE GENOMIC DNA]</scope>
    <source>
        <strain evidence="3">CCM7597</strain>
    </source>
</reference>
<keyword evidence="1" id="KW-0472">Membrane</keyword>
<feature type="transmembrane region" description="Helical" evidence="1">
    <location>
        <begin position="20"/>
        <end position="40"/>
    </location>
</feature>
<keyword evidence="1" id="KW-0812">Transmembrane</keyword>
<accession>A0A1H3W727</accession>
<proteinExistence type="predicted"/>
<dbReference type="OrthoDB" id="1926204at2"/>
<evidence type="ECO:0008006" key="4">
    <source>
        <dbReference type="Google" id="ProtNLM"/>
    </source>
</evidence>
<keyword evidence="1" id="KW-1133">Transmembrane helix</keyword>
<name>A0A1H3W727_9BACI</name>
<keyword evidence="3" id="KW-1185">Reference proteome</keyword>
<dbReference type="InterPro" id="IPR019649">
    <property type="entry name" value="DUF2512"/>
</dbReference>
<dbReference type="AlphaFoldDB" id="A0A1H3W727"/>
<evidence type="ECO:0000313" key="2">
    <source>
        <dbReference type="EMBL" id="SDZ82876.1"/>
    </source>
</evidence>
<sequence>MSKMNFSMLFNLKKPQRQLINSLFIKLILIPIVLFIGMFSTEHIEYGALWQPVVLSIVLIVVGISMEKMVLSKETLGASVFMDFIVSLLIILALSNWFPNAMVTFIGAFTLAVVLGTSEYFLHRFLLALRNKSNSVSIEP</sequence>
<evidence type="ECO:0000256" key="1">
    <source>
        <dbReference type="SAM" id="Phobius"/>
    </source>
</evidence>
<feature type="transmembrane region" description="Helical" evidence="1">
    <location>
        <begin position="46"/>
        <end position="64"/>
    </location>
</feature>
<evidence type="ECO:0000313" key="3">
    <source>
        <dbReference type="Proteomes" id="UP000198584"/>
    </source>
</evidence>
<organism evidence="2 3">
    <name type="scientific">Thalassobacillus cyri</name>
    <dbReference type="NCBI Taxonomy" id="571932"/>
    <lineage>
        <taxon>Bacteria</taxon>
        <taxon>Bacillati</taxon>
        <taxon>Bacillota</taxon>
        <taxon>Bacilli</taxon>
        <taxon>Bacillales</taxon>
        <taxon>Bacillaceae</taxon>
        <taxon>Thalassobacillus</taxon>
    </lineage>
</organism>
<protein>
    <recommendedName>
        <fullName evidence="4">DUF2512 family protein</fullName>
    </recommendedName>
</protein>